<protein>
    <recommendedName>
        <fullName evidence="3">Resolvase/invertase-type recombinase catalytic domain-containing protein</fullName>
    </recommendedName>
</protein>
<dbReference type="AlphaFoldDB" id="A0A443JN41"/>
<dbReference type="RefSeq" id="WP_128208403.1">
    <property type="nucleotide sequence ID" value="NZ_JBHRSO010000055.1"/>
</dbReference>
<comment type="caution">
    <text evidence="1">The sequence shown here is derived from an EMBL/GenBank/DDBJ whole genome shotgun (WGS) entry which is preliminary data.</text>
</comment>
<gene>
    <name evidence="1" type="ORF">D2T30_07700</name>
</gene>
<proteinExistence type="predicted"/>
<reference evidence="1 2" key="1">
    <citation type="submission" date="2019-01" db="EMBL/GenBank/DDBJ databases">
        <title>Sinorhodobacter populi sp. nov. isolated from the symptomatic bark tissue of Populus euramericana canker.</title>
        <authorList>
            <person name="Xu G."/>
        </authorList>
    </citation>
    <scope>NUCLEOTIDE SEQUENCE [LARGE SCALE GENOMIC DNA]</scope>
    <source>
        <strain evidence="1 2">SK2B-1</strain>
    </source>
</reference>
<dbReference type="Proteomes" id="UP000284476">
    <property type="component" value="Unassembled WGS sequence"/>
</dbReference>
<evidence type="ECO:0000313" key="2">
    <source>
        <dbReference type="Proteomes" id="UP000284476"/>
    </source>
</evidence>
<evidence type="ECO:0008006" key="3">
    <source>
        <dbReference type="Google" id="ProtNLM"/>
    </source>
</evidence>
<dbReference type="EMBL" id="SAUZ01000007">
    <property type="protein sequence ID" value="RWR21893.1"/>
    <property type="molecule type" value="Genomic_DNA"/>
</dbReference>
<reference evidence="1 2" key="2">
    <citation type="submission" date="2019-01" db="EMBL/GenBank/DDBJ databases">
        <authorList>
            <person name="Li Y."/>
        </authorList>
    </citation>
    <scope>NUCLEOTIDE SEQUENCE [LARGE SCALE GENOMIC DNA]</scope>
    <source>
        <strain evidence="1 2">SK2B-1</strain>
    </source>
</reference>
<evidence type="ECO:0000313" key="1">
    <source>
        <dbReference type="EMBL" id="RWR21893.1"/>
    </source>
</evidence>
<sequence>MRTLMSEAEEWVSRLRERVRTSEAEAIVDDEASLISLLVCDLKRAEKRTMSAIVAHEINKARARGKPHGRPRSMTPERIAVAIAMARVGQSGQIIWKTLAAMPGPQIGRSAYYLWLKGHRTNPQHL</sequence>
<accession>A0A443JN41</accession>
<organism evidence="1 2">
    <name type="scientific">Paenirhodobacter populi</name>
    <dbReference type="NCBI Taxonomy" id="2306993"/>
    <lineage>
        <taxon>Bacteria</taxon>
        <taxon>Pseudomonadati</taxon>
        <taxon>Pseudomonadota</taxon>
        <taxon>Alphaproteobacteria</taxon>
        <taxon>Rhodobacterales</taxon>
        <taxon>Rhodobacter group</taxon>
        <taxon>Paenirhodobacter</taxon>
    </lineage>
</organism>
<name>A0A443JN41_9RHOB</name>